<proteinExistence type="predicted"/>
<dbReference type="Gene3D" id="3.20.20.70">
    <property type="entry name" value="Aldolase class I"/>
    <property type="match status" value="2"/>
</dbReference>
<sequence>MQRHGVHTNGLSTMGTWSPKDAAPAFEAQDLLRAIPQVREPAYVIREASSGRIGVGTGGEANGARDGGGYALLASLPPLYPEWLGDRSFCEAHRTRFPYIAGEMANGIATTALVIAMAKSGMLGFFGAAGLGLPHVEKALDELERTLGSAAPWGINLIHSPSEPSLEERAADLLVRKGVARVCASAFMGLTPAVVHYASSGLHVGPDGRIRRRTHLFAKISRPEVATRFMSPAPADMLAALVERGKLTREEAELAQRVPVAEDITVESDSGGHTDNRPLGALFPSIAALRTDLTERHGYTRPMRVGAAGGLGTPTAIAAAFSLGADYVLTGSINQAALESGLSVAGKQMLAQADLADVIMAPAADMFELGVKVQVLRRGTMFATRAARLYDAYVTYPSLEAIPNDARKRLEKEVLNASLDTIWSETRQFWLRRDAGEVERAERDPKHRMALVFRWYLGKSSRWAIEGDPARRADYQIWCGPAMGAFNTWVRGSFLANPENRSAAQIALNLLEGAAVISRAQQLRASGVPVPAAAFHFRPRPLS</sequence>
<name>A0ABZ2K4E3_9BACT</name>
<dbReference type="RefSeq" id="WP_394844172.1">
    <property type="nucleotide sequence ID" value="NZ_CP089982.1"/>
</dbReference>
<dbReference type="EMBL" id="CP089982">
    <property type="protein sequence ID" value="WXA93572.1"/>
    <property type="molecule type" value="Genomic_DNA"/>
</dbReference>
<dbReference type="Pfam" id="PF03060">
    <property type="entry name" value="NMO"/>
    <property type="match status" value="1"/>
</dbReference>
<dbReference type="PANTHER" id="PTHR32332">
    <property type="entry name" value="2-NITROPROPANE DIOXYGENASE"/>
    <property type="match status" value="1"/>
</dbReference>
<protein>
    <submittedName>
        <fullName evidence="2">PfaD family polyunsaturated fatty acid/polyketide biosynthesis protein</fullName>
    </submittedName>
</protein>
<reference evidence="2 3" key="1">
    <citation type="submission" date="2021-12" db="EMBL/GenBank/DDBJ databases">
        <title>Discovery of the Pendulisporaceae a myxobacterial family with distinct sporulation behavior and unique specialized metabolism.</title>
        <authorList>
            <person name="Garcia R."/>
            <person name="Popoff A."/>
            <person name="Bader C.D."/>
            <person name="Loehr J."/>
            <person name="Walesch S."/>
            <person name="Walt C."/>
            <person name="Boldt J."/>
            <person name="Bunk B."/>
            <person name="Haeckl F.J.F.P.J."/>
            <person name="Gunesch A.P."/>
            <person name="Birkelbach J."/>
            <person name="Nuebel U."/>
            <person name="Pietschmann T."/>
            <person name="Bach T."/>
            <person name="Mueller R."/>
        </authorList>
    </citation>
    <scope>NUCLEOTIDE SEQUENCE [LARGE SCALE GENOMIC DNA]</scope>
    <source>
        <strain evidence="2 3">MSr12523</strain>
    </source>
</reference>
<evidence type="ECO:0000313" key="2">
    <source>
        <dbReference type="EMBL" id="WXA93572.1"/>
    </source>
</evidence>
<accession>A0ABZ2K4E3</accession>
<feature type="domain" description="[Acyl-carrier-protein] S-malonyltransferase-like inserted helical" evidence="1">
    <location>
        <begin position="396"/>
        <end position="475"/>
    </location>
</feature>
<keyword evidence="3" id="KW-1185">Reference proteome</keyword>
<dbReference type="InterPro" id="IPR013785">
    <property type="entry name" value="Aldolase_TIM"/>
</dbReference>
<dbReference type="PANTHER" id="PTHR32332:SF20">
    <property type="entry name" value="2-NITROPROPANE DIOXYGENASE-LIKE PROTEIN"/>
    <property type="match status" value="1"/>
</dbReference>
<dbReference type="Pfam" id="PF21607">
    <property type="entry name" value="FabD_helical_ins"/>
    <property type="match status" value="1"/>
</dbReference>
<dbReference type="InterPro" id="IPR049489">
    <property type="entry name" value="FabD-like_helical_ins"/>
</dbReference>
<dbReference type="NCBIfam" id="TIGR02814">
    <property type="entry name" value="pfaD_fam"/>
    <property type="match status" value="1"/>
</dbReference>
<dbReference type="CDD" id="cd04742">
    <property type="entry name" value="NPD_FabD"/>
    <property type="match status" value="1"/>
</dbReference>
<dbReference type="InterPro" id="IPR014179">
    <property type="entry name" value="PfaD-like_TIM-barrel"/>
</dbReference>
<evidence type="ECO:0000313" key="3">
    <source>
        <dbReference type="Proteomes" id="UP001379533"/>
    </source>
</evidence>
<evidence type="ECO:0000259" key="1">
    <source>
        <dbReference type="Pfam" id="PF21607"/>
    </source>
</evidence>
<gene>
    <name evidence="2" type="ORF">LZC95_44860</name>
</gene>
<organism evidence="2 3">
    <name type="scientific">Pendulispora brunnea</name>
    <dbReference type="NCBI Taxonomy" id="2905690"/>
    <lineage>
        <taxon>Bacteria</taxon>
        <taxon>Pseudomonadati</taxon>
        <taxon>Myxococcota</taxon>
        <taxon>Myxococcia</taxon>
        <taxon>Myxococcales</taxon>
        <taxon>Sorangiineae</taxon>
        <taxon>Pendulisporaceae</taxon>
        <taxon>Pendulispora</taxon>
    </lineage>
</organism>
<dbReference type="SUPFAM" id="SSF51412">
    <property type="entry name" value="Inosine monophosphate dehydrogenase (IMPDH)"/>
    <property type="match status" value="1"/>
</dbReference>
<dbReference type="Proteomes" id="UP001379533">
    <property type="component" value="Chromosome"/>
</dbReference>